<evidence type="ECO:0000313" key="5">
    <source>
        <dbReference type="Proteomes" id="UP001165124"/>
    </source>
</evidence>
<dbReference type="Proteomes" id="UP001165124">
    <property type="component" value="Unassembled WGS sequence"/>
</dbReference>
<name>A0A9W6UWT6_9ACTN</name>
<keyword evidence="5" id="KW-1185">Reference proteome</keyword>
<protein>
    <recommendedName>
        <fullName evidence="6">DUF3048 domain-containing protein</fullName>
    </recommendedName>
</protein>
<feature type="compositionally biased region" description="Low complexity" evidence="1">
    <location>
        <begin position="87"/>
        <end position="101"/>
    </location>
</feature>
<evidence type="ECO:0000256" key="1">
    <source>
        <dbReference type="SAM" id="MobiDB-lite"/>
    </source>
</evidence>
<dbReference type="InterPro" id="IPR035328">
    <property type="entry name" value="DUF3048_C"/>
</dbReference>
<feature type="domain" description="DUF3048" evidence="2">
    <location>
        <begin position="126"/>
        <end position="251"/>
    </location>
</feature>
<reference evidence="4" key="1">
    <citation type="submission" date="2023-02" db="EMBL/GenBank/DDBJ databases">
        <title>Actinomadura rubrobrunea NBRC 14622.</title>
        <authorList>
            <person name="Ichikawa N."/>
            <person name="Sato H."/>
            <person name="Tonouchi N."/>
        </authorList>
    </citation>
    <scope>NUCLEOTIDE SEQUENCE</scope>
    <source>
        <strain evidence="4">NBRC 14622</strain>
    </source>
</reference>
<dbReference type="SUPFAM" id="SSF159774">
    <property type="entry name" value="YerB-like"/>
    <property type="match status" value="1"/>
</dbReference>
<evidence type="ECO:0000259" key="2">
    <source>
        <dbReference type="Pfam" id="PF11258"/>
    </source>
</evidence>
<dbReference type="InterPro" id="IPR023158">
    <property type="entry name" value="YerB-like_sf"/>
</dbReference>
<feature type="domain" description="DUF3048" evidence="3">
    <location>
        <begin position="281"/>
        <end position="391"/>
    </location>
</feature>
<dbReference type="Gene3D" id="3.50.90.10">
    <property type="entry name" value="YerB-like"/>
    <property type="match status" value="1"/>
</dbReference>
<proteinExistence type="predicted"/>
<dbReference type="AlphaFoldDB" id="A0A9W6UWT6"/>
<dbReference type="InterPro" id="IPR021416">
    <property type="entry name" value="DUF3048_N"/>
</dbReference>
<sequence>MTRSGGARGEPGARAVRISLCDISLCDISLWTSPCATRRPTATRIRAGSLPSGGSQEEGDNVRSAGVRAVAGLACAAVLGGLAAGCSGSGGPEKAAPPAASGGPGAGSGSPAPATHPFTGGTRGLRNPVLAVKIENTRPAMPQSGVAAADIVYVEQVEGGETRLMAVYSSRLPRRVGPVRSARISDLHILPQFGRPAFAFSGVQSKMKPYIKRAPVYDVSQENGASAYYRAGPKPIPYNLYADPRALLKLAPGAEPPRDIGFRFGPPPPGGRPTKTFTARWPSATMSFTWSAKRKRWLSSFDGRLNVGAEGGVLGGSTIVVQYAKTTRSKFHDFLGSYTPLIQTVGTGRATVLRDGMAYDARWSRPSETQGTTFTTADGRPMTFAPGQVWVVLVNDGKPVIP</sequence>
<evidence type="ECO:0000313" key="4">
    <source>
        <dbReference type="EMBL" id="GLW67021.1"/>
    </source>
</evidence>
<comment type="caution">
    <text evidence="4">The sequence shown here is derived from an EMBL/GenBank/DDBJ whole genome shotgun (WGS) entry which is preliminary data.</text>
</comment>
<organism evidence="4 5">
    <name type="scientific">Actinomadura rubrobrunea</name>
    <dbReference type="NCBI Taxonomy" id="115335"/>
    <lineage>
        <taxon>Bacteria</taxon>
        <taxon>Bacillati</taxon>
        <taxon>Actinomycetota</taxon>
        <taxon>Actinomycetes</taxon>
        <taxon>Streptosporangiales</taxon>
        <taxon>Thermomonosporaceae</taxon>
        <taxon>Actinomadura</taxon>
    </lineage>
</organism>
<evidence type="ECO:0000259" key="3">
    <source>
        <dbReference type="Pfam" id="PF17479"/>
    </source>
</evidence>
<gene>
    <name evidence="4" type="ORF">Arub01_52640</name>
</gene>
<dbReference type="EMBL" id="BSRZ01000019">
    <property type="protein sequence ID" value="GLW67021.1"/>
    <property type="molecule type" value="Genomic_DNA"/>
</dbReference>
<feature type="region of interest" description="Disordered" evidence="1">
    <location>
        <begin position="87"/>
        <end position="124"/>
    </location>
</feature>
<dbReference type="Pfam" id="PF11258">
    <property type="entry name" value="DUF3048"/>
    <property type="match status" value="1"/>
</dbReference>
<evidence type="ECO:0008006" key="6">
    <source>
        <dbReference type="Google" id="ProtNLM"/>
    </source>
</evidence>
<accession>A0A9W6UWT6</accession>
<dbReference type="Pfam" id="PF17479">
    <property type="entry name" value="DUF3048_C"/>
    <property type="match status" value="1"/>
</dbReference>